<proteinExistence type="predicted"/>
<dbReference type="Gramene" id="KMT17958">
    <property type="protein sequence ID" value="KMT17958"/>
    <property type="gene ID" value="BVRB_2g033060"/>
</dbReference>
<keyword evidence="1" id="KW-0732">Signal</keyword>
<dbReference type="Proteomes" id="UP000035740">
    <property type="component" value="Chromosome 2"/>
</dbReference>
<sequence>MAFQRWRFLAEILLLFSYVFISAYVAQGRNSEKNHVTNINSKLKFRRRPALKSIRSSDGDIIDCVDIYKQPAFDDPLLMNHTIQMRPNYIPDQDTMDIKNKSSSRTTLQIWRKNGSCPQGTIPIRRVRKKDLLRFKNLETFSSKKQTHSNRSLVIYNTTTAVLGYQPNRSASILIATVTHYVGAKAGGATDYESVKSGWMVNPKLYGDTQTRFFAHWTTDGNQKTGCYDLLCSGFVQTSHEVALGAAISPLSSEGGTQYEIGIQLTMDPKTGNWWLLYNDKFDLGYWPRSLMGDYLRSGATMVQWGGEVYSPNVARTPHTTTGMGSGSWPQGLFGYASYISHIRSVDYSYSWRYPNFVAILSDEPDCYAAYHYVPGFMEEPTLFFGGPGGFRNPRCP</sequence>
<reference evidence="3 4" key="1">
    <citation type="journal article" date="2014" name="Nature">
        <title>The genome of the recently domesticated crop plant sugar beet (Beta vulgaris).</title>
        <authorList>
            <person name="Dohm J.C."/>
            <person name="Minoche A.E."/>
            <person name="Holtgrawe D."/>
            <person name="Capella-Gutierrez S."/>
            <person name="Zakrzewski F."/>
            <person name="Tafer H."/>
            <person name="Rupp O."/>
            <person name="Sorensen T.R."/>
            <person name="Stracke R."/>
            <person name="Reinhardt R."/>
            <person name="Goesmann A."/>
            <person name="Kraft T."/>
            <person name="Schulz B."/>
            <person name="Stadler P.F."/>
            <person name="Schmidt T."/>
            <person name="Gabaldon T."/>
            <person name="Lehrach H."/>
            <person name="Weisshaar B."/>
            <person name="Himmelbauer H."/>
        </authorList>
    </citation>
    <scope>NUCLEOTIDE SEQUENCE [LARGE SCALE GENOMIC DNA]</scope>
    <source>
        <tissue evidence="3">Taproot</tissue>
    </source>
</reference>
<keyword evidence="4" id="KW-1185">Reference proteome</keyword>
<dbReference type="OMA" id="TKTGCIN"/>
<dbReference type="AlphaFoldDB" id="A0A0J8D1C7"/>
<evidence type="ECO:0000313" key="4">
    <source>
        <dbReference type="Proteomes" id="UP000035740"/>
    </source>
</evidence>
<dbReference type="InterPro" id="IPR025521">
    <property type="entry name" value="Neprosin_propep"/>
</dbReference>
<dbReference type="PANTHER" id="PTHR31589:SF111">
    <property type="entry name" value="NEPROSIN DOMAIN-CONTAINING PROTEIN"/>
    <property type="match status" value="1"/>
</dbReference>
<evidence type="ECO:0000256" key="1">
    <source>
        <dbReference type="SAM" id="SignalP"/>
    </source>
</evidence>
<feature type="signal peptide" evidence="1">
    <location>
        <begin position="1"/>
        <end position="23"/>
    </location>
</feature>
<dbReference type="Pfam" id="PF14365">
    <property type="entry name" value="Neprosin_AP"/>
    <property type="match status" value="1"/>
</dbReference>
<organism evidence="3 4">
    <name type="scientific">Beta vulgaris subsp. vulgaris</name>
    <name type="common">Beet</name>
    <dbReference type="NCBI Taxonomy" id="3555"/>
    <lineage>
        <taxon>Eukaryota</taxon>
        <taxon>Viridiplantae</taxon>
        <taxon>Streptophyta</taxon>
        <taxon>Embryophyta</taxon>
        <taxon>Tracheophyta</taxon>
        <taxon>Spermatophyta</taxon>
        <taxon>Magnoliopsida</taxon>
        <taxon>eudicotyledons</taxon>
        <taxon>Gunneridae</taxon>
        <taxon>Pentapetalae</taxon>
        <taxon>Caryophyllales</taxon>
        <taxon>Chenopodiaceae</taxon>
        <taxon>Betoideae</taxon>
        <taxon>Beta</taxon>
    </lineage>
</organism>
<dbReference type="Pfam" id="PF03080">
    <property type="entry name" value="Neprosin"/>
    <property type="match status" value="1"/>
</dbReference>
<name>A0A0J8D1C7_BETVV</name>
<accession>A0A0J8D1C7</accession>
<dbReference type="InterPro" id="IPR053168">
    <property type="entry name" value="Glutamic_endopeptidase"/>
</dbReference>
<protein>
    <recommendedName>
        <fullName evidence="2">Neprosin PEP catalytic domain-containing protein</fullName>
    </recommendedName>
</protein>
<feature type="domain" description="Neprosin PEP catalytic" evidence="2">
    <location>
        <begin position="134"/>
        <end position="397"/>
    </location>
</feature>
<dbReference type="InterPro" id="IPR004314">
    <property type="entry name" value="Neprosin"/>
</dbReference>
<evidence type="ECO:0000313" key="3">
    <source>
        <dbReference type="EMBL" id="KMT17958.1"/>
    </source>
</evidence>
<dbReference type="PROSITE" id="PS52045">
    <property type="entry name" value="NEPROSIN_PEP_CD"/>
    <property type="match status" value="1"/>
</dbReference>
<gene>
    <name evidence="3" type="ORF">BVRB_2g033060</name>
</gene>
<dbReference type="Gene3D" id="3.90.1320.10">
    <property type="entry name" value="Outer-capsid protein sigma 3, large lobe"/>
    <property type="match status" value="1"/>
</dbReference>
<evidence type="ECO:0000259" key="2">
    <source>
        <dbReference type="PROSITE" id="PS52045"/>
    </source>
</evidence>
<feature type="chain" id="PRO_5005296297" description="Neprosin PEP catalytic domain-containing protein" evidence="1">
    <location>
        <begin position="24"/>
        <end position="397"/>
    </location>
</feature>
<dbReference type="EMBL" id="KQ090040">
    <property type="protein sequence ID" value="KMT17958.1"/>
    <property type="molecule type" value="Genomic_DNA"/>
</dbReference>
<dbReference type="OrthoDB" id="1858978at2759"/>
<dbReference type="PANTHER" id="PTHR31589">
    <property type="entry name" value="PROTEIN, PUTATIVE (DUF239)-RELATED-RELATED"/>
    <property type="match status" value="1"/>
</dbReference>